<sequence length="288" mass="29707">MLNRLGLLAATAVALGAGLVASASAQHPTSARFVITDTRATAVGTDSNDVTIALGGTVRFEYPQGAAKHNVNLERVGPECAQVAGAGTGTRGRIVPPDPEGPGWVVQCHFPAPGVYHFGSDENGTIHGVVRVADANGYVPPDNTPTPTPTPTATYVPGLPGGPGTDTTNGGGGSDSTMIVAGKSGLRWSATKSQRKSLRIVLTGGSERTTVTVEAQARRTDLRAKGKAKRLRVGRVTRTVNAGARVTVSIPLNAQAKSALRRLKKLSLTLHVTVAGSKATAQTVTLRR</sequence>
<gene>
    <name evidence="2" type="ORF">OJ962_00280</name>
</gene>
<feature type="signal peptide" evidence="1">
    <location>
        <begin position="1"/>
        <end position="25"/>
    </location>
</feature>
<dbReference type="RefSeq" id="WP_202954797.1">
    <property type="nucleotide sequence ID" value="NZ_JAPCID010000001.1"/>
</dbReference>
<accession>A0ABT4RBL1</accession>
<evidence type="ECO:0000256" key="1">
    <source>
        <dbReference type="SAM" id="SignalP"/>
    </source>
</evidence>
<dbReference type="EMBL" id="JAPCID010000001">
    <property type="protein sequence ID" value="MDA0135914.1"/>
    <property type="molecule type" value="Genomic_DNA"/>
</dbReference>
<reference evidence="2" key="1">
    <citation type="submission" date="2022-10" db="EMBL/GenBank/DDBJ databases">
        <title>The WGS of Solirubrobacter sp. CPCC 204708.</title>
        <authorList>
            <person name="Jiang Z."/>
        </authorList>
    </citation>
    <scope>NUCLEOTIDE SEQUENCE</scope>
    <source>
        <strain evidence="2">CPCC 204708</strain>
    </source>
</reference>
<proteinExistence type="predicted"/>
<feature type="chain" id="PRO_5045092930" description="EfeO-type cupredoxin-like domain-containing protein" evidence="1">
    <location>
        <begin position="26"/>
        <end position="288"/>
    </location>
</feature>
<dbReference type="Proteomes" id="UP001147700">
    <property type="component" value="Unassembled WGS sequence"/>
</dbReference>
<evidence type="ECO:0008006" key="4">
    <source>
        <dbReference type="Google" id="ProtNLM"/>
    </source>
</evidence>
<evidence type="ECO:0000313" key="2">
    <source>
        <dbReference type="EMBL" id="MDA0135914.1"/>
    </source>
</evidence>
<protein>
    <recommendedName>
        <fullName evidence="4">EfeO-type cupredoxin-like domain-containing protein</fullName>
    </recommendedName>
</protein>
<name>A0ABT4RBL1_9ACTN</name>
<evidence type="ECO:0000313" key="3">
    <source>
        <dbReference type="Proteomes" id="UP001147700"/>
    </source>
</evidence>
<keyword evidence="1" id="KW-0732">Signal</keyword>
<keyword evidence="3" id="KW-1185">Reference proteome</keyword>
<organism evidence="2 3">
    <name type="scientific">Solirubrobacter deserti</name>
    <dbReference type="NCBI Taxonomy" id="2282478"/>
    <lineage>
        <taxon>Bacteria</taxon>
        <taxon>Bacillati</taxon>
        <taxon>Actinomycetota</taxon>
        <taxon>Thermoleophilia</taxon>
        <taxon>Solirubrobacterales</taxon>
        <taxon>Solirubrobacteraceae</taxon>
        <taxon>Solirubrobacter</taxon>
    </lineage>
</organism>
<comment type="caution">
    <text evidence="2">The sequence shown here is derived from an EMBL/GenBank/DDBJ whole genome shotgun (WGS) entry which is preliminary data.</text>
</comment>